<protein>
    <submittedName>
        <fullName evidence="2">Uncharacterized protein</fullName>
    </submittedName>
</protein>
<dbReference type="EMBL" id="JABSTV010001254">
    <property type="protein sequence ID" value="KAH7939230.1"/>
    <property type="molecule type" value="Genomic_DNA"/>
</dbReference>
<evidence type="ECO:0000313" key="2">
    <source>
        <dbReference type="EMBL" id="KAH7939230.1"/>
    </source>
</evidence>
<comment type="caution">
    <text evidence="2">The sequence shown here is derived from an EMBL/GenBank/DDBJ whole genome shotgun (WGS) entry which is preliminary data.</text>
</comment>
<feature type="region of interest" description="Disordered" evidence="1">
    <location>
        <begin position="296"/>
        <end position="330"/>
    </location>
</feature>
<dbReference type="Proteomes" id="UP000821837">
    <property type="component" value="Chromosome 8"/>
</dbReference>
<evidence type="ECO:0000313" key="3">
    <source>
        <dbReference type="Proteomes" id="UP000821837"/>
    </source>
</evidence>
<dbReference type="AlphaFoldDB" id="A0A9D4PGN6"/>
<reference evidence="2" key="1">
    <citation type="journal article" date="2020" name="Cell">
        <title>Large-Scale Comparative Analyses of Tick Genomes Elucidate Their Genetic Diversity and Vector Capacities.</title>
        <authorList>
            <consortium name="Tick Genome and Microbiome Consortium (TIGMIC)"/>
            <person name="Jia N."/>
            <person name="Wang J."/>
            <person name="Shi W."/>
            <person name="Du L."/>
            <person name="Sun Y."/>
            <person name="Zhan W."/>
            <person name="Jiang J.F."/>
            <person name="Wang Q."/>
            <person name="Zhang B."/>
            <person name="Ji P."/>
            <person name="Bell-Sakyi L."/>
            <person name="Cui X.M."/>
            <person name="Yuan T.T."/>
            <person name="Jiang B.G."/>
            <person name="Yang W.F."/>
            <person name="Lam T.T."/>
            <person name="Chang Q.C."/>
            <person name="Ding S.J."/>
            <person name="Wang X.J."/>
            <person name="Zhu J.G."/>
            <person name="Ruan X.D."/>
            <person name="Zhao L."/>
            <person name="Wei J.T."/>
            <person name="Ye R.Z."/>
            <person name="Que T.C."/>
            <person name="Du C.H."/>
            <person name="Zhou Y.H."/>
            <person name="Cheng J.X."/>
            <person name="Dai P.F."/>
            <person name="Guo W.B."/>
            <person name="Han X.H."/>
            <person name="Huang E.J."/>
            <person name="Li L.F."/>
            <person name="Wei W."/>
            <person name="Gao Y.C."/>
            <person name="Liu J.Z."/>
            <person name="Shao H.Z."/>
            <person name="Wang X."/>
            <person name="Wang C.C."/>
            <person name="Yang T.C."/>
            <person name="Huo Q.B."/>
            <person name="Li W."/>
            <person name="Chen H.Y."/>
            <person name="Chen S.E."/>
            <person name="Zhou L.G."/>
            <person name="Ni X.B."/>
            <person name="Tian J.H."/>
            <person name="Sheng Y."/>
            <person name="Liu T."/>
            <person name="Pan Y.S."/>
            <person name="Xia L.Y."/>
            <person name="Li J."/>
            <person name="Zhao F."/>
            <person name="Cao W.C."/>
        </authorList>
    </citation>
    <scope>NUCLEOTIDE SEQUENCE</scope>
    <source>
        <strain evidence="2">Rsan-2018</strain>
    </source>
</reference>
<feature type="compositionally biased region" description="Low complexity" evidence="1">
    <location>
        <begin position="452"/>
        <end position="465"/>
    </location>
</feature>
<sequence length="538" mass="58065">MPDGFVSECVADIDRRFFEYFADLFTEGDMAADSDALNKELEGLCATVSKLPAAASESLLKTVSAAEVFSILRSMKVLHRAVFSFFWEGSTERLQRDALRLPRCFGGYGLPCIGTMAQLLALRTVLGILDDVGAPARPLAMFFLGPLRRTIVPRALGNLYPSAVNNPAYYRALVALSRELTALDSDLNPREVPPARLCEQLVSARTTLKSPPPTFPWLELTSGRLPKEAADLQTFWRLVHRSMPSLRVANYYTRDRCPRGALGRQSSSSLIASTEAEAINDEEDCVAECGQEYLTKDEDKHEGNGEAAGRTAGAVETDAEEDSAAGAQADAGREAELALIVLLGDDVADAYAEEEGQAAATKQKASTVTPRLAVSSGARTMATRGAAAEVAGKAKAEVTSTNPECDKSAGGRRVSSLKAAALTDSQTQGSPAVSRARQQRRRRAEPARKTPANPACGAKKAAAFKGSEKDEKNKAEDAVEAWQADSEEGYASHEKEQRQSSKKEERATTNRGSKATSLTTVGKNKNDKRLFFSQWEDV</sequence>
<feature type="compositionally biased region" description="Basic and acidic residues" evidence="1">
    <location>
        <begin position="466"/>
        <end position="477"/>
    </location>
</feature>
<feature type="region of interest" description="Disordered" evidence="1">
    <location>
        <begin position="393"/>
        <end position="538"/>
    </location>
</feature>
<gene>
    <name evidence="2" type="ORF">HPB52_009083</name>
</gene>
<evidence type="ECO:0000256" key="1">
    <source>
        <dbReference type="SAM" id="MobiDB-lite"/>
    </source>
</evidence>
<accession>A0A9D4PGN6</accession>
<feature type="compositionally biased region" description="Polar residues" evidence="1">
    <location>
        <begin position="509"/>
        <end position="523"/>
    </location>
</feature>
<organism evidence="2 3">
    <name type="scientific">Rhipicephalus sanguineus</name>
    <name type="common">Brown dog tick</name>
    <name type="synonym">Ixodes sanguineus</name>
    <dbReference type="NCBI Taxonomy" id="34632"/>
    <lineage>
        <taxon>Eukaryota</taxon>
        <taxon>Metazoa</taxon>
        <taxon>Ecdysozoa</taxon>
        <taxon>Arthropoda</taxon>
        <taxon>Chelicerata</taxon>
        <taxon>Arachnida</taxon>
        <taxon>Acari</taxon>
        <taxon>Parasitiformes</taxon>
        <taxon>Ixodida</taxon>
        <taxon>Ixodoidea</taxon>
        <taxon>Ixodidae</taxon>
        <taxon>Rhipicephalinae</taxon>
        <taxon>Rhipicephalus</taxon>
        <taxon>Rhipicephalus</taxon>
    </lineage>
</organism>
<proteinExistence type="predicted"/>
<name>A0A9D4PGN6_RHISA</name>
<keyword evidence="3" id="KW-1185">Reference proteome</keyword>
<feature type="region of interest" description="Disordered" evidence="1">
    <location>
        <begin position="357"/>
        <end position="380"/>
    </location>
</feature>
<reference evidence="2" key="2">
    <citation type="submission" date="2021-09" db="EMBL/GenBank/DDBJ databases">
        <authorList>
            <person name="Jia N."/>
            <person name="Wang J."/>
            <person name="Shi W."/>
            <person name="Du L."/>
            <person name="Sun Y."/>
            <person name="Zhan W."/>
            <person name="Jiang J."/>
            <person name="Wang Q."/>
            <person name="Zhang B."/>
            <person name="Ji P."/>
            <person name="Sakyi L.B."/>
            <person name="Cui X."/>
            <person name="Yuan T."/>
            <person name="Jiang B."/>
            <person name="Yang W."/>
            <person name="Lam T.T.-Y."/>
            <person name="Chang Q."/>
            <person name="Ding S."/>
            <person name="Wang X."/>
            <person name="Zhu J."/>
            <person name="Ruan X."/>
            <person name="Zhao L."/>
            <person name="Wei J."/>
            <person name="Que T."/>
            <person name="Du C."/>
            <person name="Cheng J."/>
            <person name="Dai P."/>
            <person name="Han X."/>
            <person name="Huang E."/>
            <person name="Gao Y."/>
            <person name="Liu J."/>
            <person name="Shao H."/>
            <person name="Ye R."/>
            <person name="Li L."/>
            <person name="Wei W."/>
            <person name="Wang X."/>
            <person name="Wang C."/>
            <person name="Huo Q."/>
            <person name="Li W."/>
            <person name="Guo W."/>
            <person name="Chen H."/>
            <person name="Chen S."/>
            <person name="Zhou L."/>
            <person name="Zhou L."/>
            <person name="Ni X."/>
            <person name="Tian J."/>
            <person name="Zhou Y."/>
            <person name="Sheng Y."/>
            <person name="Liu T."/>
            <person name="Pan Y."/>
            <person name="Xia L."/>
            <person name="Li J."/>
            <person name="Zhao F."/>
            <person name="Cao W."/>
        </authorList>
    </citation>
    <scope>NUCLEOTIDE SEQUENCE</scope>
    <source>
        <strain evidence="2">Rsan-2018</strain>
        <tissue evidence="2">Larvae</tissue>
    </source>
</reference>
<feature type="compositionally biased region" description="Basic and acidic residues" evidence="1">
    <location>
        <begin position="490"/>
        <end position="508"/>
    </location>
</feature>